<keyword evidence="2" id="KW-1185">Reference proteome</keyword>
<dbReference type="AlphaFoldDB" id="A0A511V8T7"/>
<comment type="caution">
    <text evidence="1">The sequence shown here is derived from an EMBL/GenBank/DDBJ whole genome shotgun (WGS) entry which is preliminary data.</text>
</comment>
<sequence>MSEANSSPTFTGAVAPSRLEAGDFLAEKLKFYTFTGQVKEFPKTTGCYYNANTFEVFKKLFFLRIVLNNRK</sequence>
<protein>
    <submittedName>
        <fullName evidence="1">Uncharacterized protein</fullName>
    </submittedName>
</protein>
<accession>A0A511V8T7</accession>
<organism evidence="1 2">
    <name type="scientific">Aneurinibacillus danicus</name>
    <dbReference type="NCBI Taxonomy" id="267746"/>
    <lineage>
        <taxon>Bacteria</taxon>
        <taxon>Bacillati</taxon>
        <taxon>Bacillota</taxon>
        <taxon>Bacilli</taxon>
        <taxon>Bacillales</taxon>
        <taxon>Paenibacillaceae</taxon>
        <taxon>Aneurinibacillus group</taxon>
        <taxon>Aneurinibacillus</taxon>
    </lineage>
</organism>
<reference evidence="1 2" key="1">
    <citation type="submission" date="2019-07" db="EMBL/GenBank/DDBJ databases">
        <title>Whole genome shotgun sequence of Aneurinibacillus danicus NBRC 102444.</title>
        <authorList>
            <person name="Hosoyama A."/>
            <person name="Uohara A."/>
            <person name="Ohji S."/>
            <person name="Ichikawa N."/>
        </authorList>
    </citation>
    <scope>NUCLEOTIDE SEQUENCE [LARGE SCALE GENOMIC DNA]</scope>
    <source>
        <strain evidence="1 2">NBRC 102444</strain>
    </source>
</reference>
<evidence type="ECO:0000313" key="1">
    <source>
        <dbReference type="EMBL" id="GEN33652.1"/>
    </source>
</evidence>
<name>A0A511V8T7_9BACL</name>
<proteinExistence type="predicted"/>
<gene>
    <name evidence="1" type="ORF">ADA01nite_11120</name>
</gene>
<dbReference type="EMBL" id="BJXX01000049">
    <property type="protein sequence ID" value="GEN33652.1"/>
    <property type="molecule type" value="Genomic_DNA"/>
</dbReference>
<evidence type="ECO:0000313" key="2">
    <source>
        <dbReference type="Proteomes" id="UP000321157"/>
    </source>
</evidence>
<dbReference type="Proteomes" id="UP000321157">
    <property type="component" value="Unassembled WGS sequence"/>
</dbReference>